<dbReference type="EMBL" id="FMHG01000001">
    <property type="protein sequence ID" value="SCJ54295.1"/>
    <property type="molecule type" value="Genomic_DNA"/>
</dbReference>
<proteinExistence type="predicted"/>
<gene>
    <name evidence="1" type="ORF">SAMEA3545359_00750</name>
</gene>
<protein>
    <submittedName>
        <fullName evidence="1">Uncharacterized protein</fullName>
    </submittedName>
</protein>
<reference evidence="1" key="1">
    <citation type="submission" date="2015-09" db="EMBL/GenBank/DDBJ databases">
        <authorList>
            <consortium name="Pathogen Informatics"/>
        </authorList>
    </citation>
    <scope>NUCLEOTIDE SEQUENCE</scope>
    <source>
        <strain evidence="1">2789STDY5834896</strain>
    </source>
</reference>
<organism evidence="1">
    <name type="scientific">uncultured Anaerotruncus sp</name>
    <dbReference type="NCBI Taxonomy" id="905011"/>
    <lineage>
        <taxon>Bacteria</taxon>
        <taxon>Bacillati</taxon>
        <taxon>Bacillota</taxon>
        <taxon>Clostridia</taxon>
        <taxon>Eubacteriales</taxon>
        <taxon>Oscillospiraceae</taxon>
        <taxon>Anaerotruncus</taxon>
        <taxon>environmental samples</taxon>
    </lineage>
</organism>
<sequence length="63" mass="7277">MKKEKKNTRYQDLYELIDRSEKAHQLFAALPQYVQGMIGDRAENVHTYKELSAFADNLTAGDD</sequence>
<accession>A0A1C6HAL3</accession>
<name>A0A1C6HAL3_9FIRM</name>
<evidence type="ECO:0000313" key="1">
    <source>
        <dbReference type="EMBL" id="SCJ54295.1"/>
    </source>
</evidence>
<dbReference type="AlphaFoldDB" id="A0A1C6HAL3"/>